<evidence type="ECO:0000313" key="2">
    <source>
        <dbReference type="EMBL" id="MBC1332856.1"/>
    </source>
</evidence>
<name>A0A7X0WFG0_9LIST</name>
<organism evidence="2 3">
    <name type="scientific">Listeria booriae</name>
    <dbReference type="NCBI Taxonomy" id="1552123"/>
    <lineage>
        <taxon>Bacteria</taxon>
        <taxon>Bacillati</taxon>
        <taxon>Bacillota</taxon>
        <taxon>Bacilli</taxon>
        <taxon>Bacillales</taxon>
        <taxon>Listeriaceae</taxon>
        <taxon>Listeria</taxon>
    </lineage>
</organism>
<evidence type="ECO:0000259" key="1">
    <source>
        <dbReference type="SMART" id="SM00860"/>
    </source>
</evidence>
<reference evidence="2 3" key="1">
    <citation type="submission" date="2020-03" db="EMBL/GenBank/DDBJ databases">
        <title>Soil Listeria distribution.</title>
        <authorList>
            <person name="Liao J."/>
            <person name="Wiedmann M."/>
        </authorList>
    </citation>
    <scope>NUCLEOTIDE SEQUENCE [LARGE SCALE GENOMIC DNA]</scope>
    <source>
        <strain evidence="2 3">FSL L7-1833</strain>
    </source>
</reference>
<dbReference type="InterPro" id="IPR018958">
    <property type="entry name" value="Knr4/Smi1-like_dom"/>
</dbReference>
<dbReference type="RefSeq" id="WP_185374579.1">
    <property type="nucleotide sequence ID" value="NZ_JAARNB010000005.1"/>
</dbReference>
<evidence type="ECO:0000313" key="3">
    <source>
        <dbReference type="Proteomes" id="UP000532866"/>
    </source>
</evidence>
<dbReference type="Pfam" id="PF09346">
    <property type="entry name" value="SMI1_KNR4"/>
    <property type="match status" value="1"/>
</dbReference>
<dbReference type="SUPFAM" id="SSF160631">
    <property type="entry name" value="SMI1/KNR4-like"/>
    <property type="match status" value="1"/>
</dbReference>
<proteinExistence type="predicted"/>
<gene>
    <name evidence="2" type="ORF">HB759_12980</name>
</gene>
<dbReference type="InterPro" id="IPR037883">
    <property type="entry name" value="Knr4/Smi1-like_sf"/>
</dbReference>
<dbReference type="AlphaFoldDB" id="A0A7X0WFG0"/>
<comment type="caution">
    <text evidence="2">The sequence shown here is derived from an EMBL/GenBank/DDBJ whole genome shotgun (WGS) entry which is preliminary data.</text>
</comment>
<dbReference type="EMBL" id="JAAROL010000005">
    <property type="protein sequence ID" value="MBC1332856.1"/>
    <property type="molecule type" value="Genomic_DNA"/>
</dbReference>
<dbReference type="Gene3D" id="3.40.1580.10">
    <property type="entry name" value="SMI1/KNR4-like"/>
    <property type="match status" value="1"/>
</dbReference>
<dbReference type="SMART" id="SM00860">
    <property type="entry name" value="SMI1_KNR4"/>
    <property type="match status" value="1"/>
</dbReference>
<dbReference type="Proteomes" id="UP000532866">
    <property type="component" value="Unassembled WGS sequence"/>
</dbReference>
<protein>
    <submittedName>
        <fullName evidence="2">SMI1/KNR4 family protein</fullName>
    </submittedName>
</protein>
<feature type="domain" description="Knr4/Smi1-like" evidence="1">
    <location>
        <begin position="206"/>
        <end position="309"/>
    </location>
</feature>
<accession>A0A7X0WFG0</accession>
<sequence length="315" mass="36629">MFPNLRILLDNSYGKSKLETEWQGIFYGQISDIEYESYISQPLTEQELASYQKYLKDWYLYTKELPRPFIEMLLGFSNGAVLFGDIIIPGYKRKDRKMSNEERELQPAGIEEITSLSWMPDKYFVVGKSYRWNTLYLLTEKQTIIEIKDDNVSYHHNKMKLLKSYENLYAWLEAIILNHKYVPSPVKTNPETIIKERAKKVVWNSPVSAEELTRFENTYNLRLPSEYKKFLLEHNGGEINSPAGPTIAILSVEVESNETLYVEHVEGTVLQVAMESDGEPVFLNCATGEVFQNQSVDAYFPTWSAWLEYAFNLTD</sequence>